<dbReference type="KEGG" id="pfj:MYCFIDRAFT_180470"/>
<reference evidence="1 2" key="1">
    <citation type="journal article" date="2012" name="PLoS Pathog.">
        <title>Diverse lifestyles and strategies of plant pathogenesis encoded in the genomes of eighteen Dothideomycetes fungi.</title>
        <authorList>
            <person name="Ohm R.A."/>
            <person name="Feau N."/>
            <person name="Henrissat B."/>
            <person name="Schoch C.L."/>
            <person name="Horwitz B.A."/>
            <person name="Barry K.W."/>
            <person name="Condon B.J."/>
            <person name="Copeland A.C."/>
            <person name="Dhillon B."/>
            <person name="Glaser F."/>
            <person name="Hesse C.N."/>
            <person name="Kosti I."/>
            <person name="LaButti K."/>
            <person name="Lindquist E.A."/>
            <person name="Lucas S."/>
            <person name="Salamov A.A."/>
            <person name="Bradshaw R.E."/>
            <person name="Ciuffetti L."/>
            <person name="Hamelin R.C."/>
            <person name="Kema G.H.J."/>
            <person name="Lawrence C."/>
            <person name="Scott J.A."/>
            <person name="Spatafora J.W."/>
            <person name="Turgeon B.G."/>
            <person name="de Wit P.J.G.M."/>
            <person name="Zhong S."/>
            <person name="Goodwin S.B."/>
            <person name="Grigoriev I.V."/>
        </authorList>
    </citation>
    <scope>NUCLEOTIDE SEQUENCE [LARGE SCALE GENOMIC DNA]</scope>
    <source>
        <strain evidence="1 2">CIRAD86</strain>
    </source>
</reference>
<sequence>MLASSSIGSGRYLEPIFSQSLRSLWDSACISRFSFDADDRLILVTVLIFVDFFLTTRNGPPTNAKRQEIPAAERELRIMPFSATLGIIFKLIVRVGHITKTGETTWFLTHAMNELYQQLVQVAIKFKTRISPSFRSLSGGPMASDAAPDRCLRLMSQSSKSAHYRLALRSEVVIWRGDRATLLGCNGRLDRSGLEISSSCPGLLKSLIGWIELTAMAPADDNGLKNAQHRDALLELKASVAKEPGWKIHIIHEMVMVDERNAFASSWAWEAERSINHCYDLEDGSAIVCAVSGECCIGTSTITCSCSSSYFRRTAMLIPKTIFKKAVSFLDHSQTSQPVRFYQAWCLIDMWKQGSKRGHSSDCPPSRLQVNAHLQTSNTLLERVKLPRTVEHNARPSKRRCLPPQHSSAIGNLRPFFELKEQNWRSGSGSHELTMHHRFPANSKHPIRYLFGNRHSIGPQWIVLRASYLGKIESEHRRPARVELKSAWARSEAEFGTIHLIVCLPVVVVVTDVTGGYSVSVVVVFVVKVSVSSGSGTLEVANGTFRTEQTILAHQKCGTCVIFAPKVRLHNRLKLDIDLLVEHEGWVLLLGFCAGVFSVIAQNRLWPGMCDCHSPGETTRLEAVMALEANFTCDAITVVALRLAIDGIRFTCRAIGIVLMALANLLALAISRNRFKHCAIDLIDLELTRLIQLVLEHPAAVLPASLEVSLGLYW</sequence>
<dbReference type="GeneID" id="19334412"/>
<keyword evidence="2" id="KW-1185">Reference proteome</keyword>
<dbReference type="AlphaFoldDB" id="M2YGP9"/>
<dbReference type="EMBL" id="KB446572">
    <property type="protein sequence ID" value="EME76985.1"/>
    <property type="molecule type" value="Genomic_DNA"/>
</dbReference>
<organism evidence="1 2">
    <name type="scientific">Pseudocercospora fijiensis (strain CIRAD86)</name>
    <name type="common">Black leaf streak disease fungus</name>
    <name type="synonym">Mycosphaerella fijiensis</name>
    <dbReference type="NCBI Taxonomy" id="383855"/>
    <lineage>
        <taxon>Eukaryota</taxon>
        <taxon>Fungi</taxon>
        <taxon>Dikarya</taxon>
        <taxon>Ascomycota</taxon>
        <taxon>Pezizomycotina</taxon>
        <taxon>Dothideomycetes</taxon>
        <taxon>Dothideomycetidae</taxon>
        <taxon>Mycosphaerellales</taxon>
        <taxon>Mycosphaerellaceae</taxon>
        <taxon>Pseudocercospora</taxon>
    </lineage>
</organism>
<dbReference type="VEuPathDB" id="FungiDB:MYCFIDRAFT_180470"/>
<dbReference type="HOGENOM" id="CLU_386895_0_0_1"/>
<protein>
    <submittedName>
        <fullName evidence="1">Uncharacterized protein</fullName>
    </submittedName>
</protein>
<evidence type="ECO:0000313" key="1">
    <source>
        <dbReference type="EMBL" id="EME76985.1"/>
    </source>
</evidence>
<name>M2YGP9_PSEFD</name>
<dbReference type="Proteomes" id="UP000016932">
    <property type="component" value="Unassembled WGS sequence"/>
</dbReference>
<evidence type="ECO:0000313" key="2">
    <source>
        <dbReference type="Proteomes" id="UP000016932"/>
    </source>
</evidence>
<gene>
    <name evidence="1" type="ORF">MYCFIDRAFT_180470</name>
</gene>
<accession>M2YGP9</accession>
<dbReference type="RefSeq" id="XP_007932424.1">
    <property type="nucleotide sequence ID" value="XM_007934233.1"/>
</dbReference>
<proteinExistence type="predicted"/>